<dbReference type="RefSeq" id="YP_011816383.1">
    <property type="nucleotide sequence ID" value="NC_103215.1"/>
</dbReference>
<dbReference type="Proteomes" id="UP000594620">
    <property type="component" value="Segment"/>
</dbReference>
<reference evidence="1 2" key="1">
    <citation type="submission" date="2020-09" db="EMBL/GenBank/DDBJ databases">
        <authorList>
            <person name="Makalatia K."/>
            <person name="Wagemans J."/>
        </authorList>
    </citation>
    <scope>NUCLEOTIDE SEQUENCE [LARGE SCALE GENOMIC DNA]</scope>
</reference>
<dbReference type="GeneID" id="99978788"/>
<accession>A0A7S9SS35</accession>
<evidence type="ECO:0000313" key="2">
    <source>
        <dbReference type="Proteomes" id="UP000594620"/>
    </source>
</evidence>
<sequence>MAFVFTFLYKNTLAPFSGITYYLSHRTAGRKRNARLHGGEV</sequence>
<proteinExistence type="predicted"/>
<name>A0A7S9SS35_9CAUD</name>
<gene>
    <name evidence="1" type="ORF">GECvBN7_gp009c</name>
</gene>
<protein>
    <submittedName>
        <fullName evidence="1">Uncharacterized protein</fullName>
    </submittedName>
</protein>
<dbReference type="EMBL" id="MW006481">
    <property type="protein sequence ID" value="QPI15452.1"/>
    <property type="molecule type" value="Genomic_DNA"/>
</dbReference>
<evidence type="ECO:0000313" key="1">
    <source>
        <dbReference type="EMBL" id="QPI15452.1"/>
    </source>
</evidence>
<keyword evidence="2" id="KW-1185">Reference proteome</keyword>
<organism evidence="1 2">
    <name type="scientific">Salmonella phage GEC_vB_N7</name>
    <dbReference type="NCBI Taxonomy" id="2777380"/>
    <lineage>
        <taxon>Viruses</taxon>
        <taxon>Duplodnaviria</taxon>
        <taxon>Heunggongvirae</taxon>
        <taxon>Uroviricota</taxon>
        <taxon>Caudoviricetes</taxon>
        <taxon>Demerecviridae</taxon>
        <taxon>Markadamsvirinae</taxon>
        <taxon>Epseptimavirus</taxon>
        <taxon>Epseptimavirus N7</taxon>
    </lineage>
</organism>